<protein>
    <recommendedName>
        <fullName evidence="6">Aspartyl/glutamyl-tRNA(Asn/Gln) amidotransferase subunit C</fullName>
        <shortName evidence="6">Asp/Glu-ADT subunit C</shortName>
        <ecNumber evidence="6">6.3.5.-</ecNumber>
    </recommendedName>
</protein>
<comment type="subunit">
    <text evidence="2 6">Heterotrimer of A, B and C subunits.</text>
</comment>
<dbReference type="GO" id="GO:0006412">
    <property type="term" value="P:translation"/>
    <property type="evidence" value="ECO:0007669"/>
    <property type="project" value="UniProtKB-UniRule"/>
</dbReference>
<dbReference type="HAMAP" id="MF_00122">
    <property type="entry name" value="GatC"/>
    <property type="match status" value="1"/>
</dbReference>
<dbReference type="KEGG" id="eha:Ethha_1101"/>
<dbReference type="Proteomes" id="UP000001551">
    <property type="component" value="Chromosome"/>
</dbReference>
<dbReference type="eggNOG" id="COG0721">
    <property type="taxonomic scope" value="Bacteria"/>
</dbReference>
<dbReference type="HOGENOM" id="CLU_105899_1_2_9"/>
<dbReference type="GO" id="GO:0006450">
    <property type="term" value="P:regulation of translational fidelity"/>
    <property type="evidence" value="ECO:0007669"/>
    <property type="project" value="InterPro"/>
</dbReference>
<dbReference type="PANTHER" id="PTHR15004">
    <property type="entry name" value="GLUTAMYL-TRNA(GLN) AMIDOTRANSFERASE SUBUNIT C, MITOCHONDRIAL"/>
    <property type="match status" value="1"/>
</dbReference>
<dbReference type="RefSeq" id="WP_013485015.1">
    <property type="nucleotide sequence ID" value="NC_014828.1"/>
</dbReference>
<dbReference type="GO" id="GO:0070681">
    <property type="term" value="P:glutaminyl-tRNAGln biosynthesis via transamidation"/>
    <property type="evidence" value="ECO:0007669"/>
    <property type="project" value="TreeGrafter"/>
</dbReference>
<keyword evidence="6" id="KW-0648">Protein biosynthesis</keyword>
<dbReference type="SUPFAM" id="SSF141000">
    <property type="entry name" value="Glu-tRNAGln amidotransferase C subunit"/>
    <property type="match status" value="1"/>
</dbReference>
<dbReference type="AlphaFoldDB" id="E6U4M6"/>
<dbReference type="GO" id="GO:0005524">
    <property type="term" value="F:ATP binding"/>
    <property type="evidence" value="ECO:0007669"/>
    <property type="project" value="UniProtKB-KW"/>
</dbReference>
<evidence type="ECO:0000256" key="5">
    <source>
        <dbReference type="ARBA" id="ARBA00047913"/>
    </source>
</evidence>
<dbReference type="Pfam" id="PF02686">
    <property type="entry name" value="GatC"/>
    <property type="match status" value="1"/>
</dbReference>
<comment type="similarity">
    <text evidence="1 6">Belongs to the GatC family.</text>
</comment>
<name>E6U4M6_ETHHY</name>
<keyword evidence="6" id="KW-0067">ATP-binding</keyword>
<dbReference type="GO" id="GO:0050567">
    <property type="term" value="F:glutaminyl-tRNA synthase (glutamine-hydrolyzing) activity"/>
    <property type="evidence" value="ECO:0007669"/>
    <property type="project" value="UniProtKB-UniRule"/>
</dbReference>
<comment type="catalytic activity">
    <reaction evidence="5 6">
        <text>L-glutamyl-tRNA(Gln) + L-glutamine + ATP + H2O = L-glutaminyl-tRNA(Gln) + L-glutamate + ADP + phosphate + H(+)</text>
        <dbReference type="Rhea" id="RHEA:17521"/>
        <dbReference type="Rhea" id="RHEA-COMP:9681"/>
        <dbReference type="Rhea" id="RHEA-COMP:9684"/>
        <dbReference type="ChEBI" id="CHEBI:15377"/>
        <dbReference type="ChEBI" id="CHEBI:15378"/>
        <dbReference type="ChEBI" id="CHEBI:29985"/>
        <dbReference type="ChEBI" id="CHEBI:30616"/>
        <dbReference type="ChEBI" id="CHEBI:43474"/>
        <dbReference type="ChEBI" id="CHEBI:58359"/>
        <dbReference type="ChEBI" id="CHEBI:78520"/>
        <dbReference type="ChEBI" id="CHEBI:78521"/>
        <dbReference type="ChEBI" id="CHEBI:456216"/>
    </reaction>
</comment>
<dbReference type="InterPro" id="IPR003837">
    <property type="entry name" value="GatC"/>
</dbReference>
<dbReference type="STRING" id="663278.Ethha_1101"/>
<evidence type="ECO:0000256" key="3">
    <source>
        <dbReference type="ARBA" id="ARBA00024799"/>
    </source>
</evidence>
<keyword evidence="6" id="KW-0436">Ligase</keyword>
<dbReference type="EMBL" id="CP002400">
    <property type="protein sequence ID" value="ADU26654.1"/>
    <property type="molecule type" value="Genomic_DNA"/>
</dbReference>
<dbReference type="PANTHER" id="PTHR15004:SF0">
    <property type="entry name" value="GLUTAMYL-TRNA(GLN) AMIDOTRANSFERASE SUBUNIT C, MITOCHONDRIAL"/>
    <property type="match status" value="1"/>
</dbReference>
<evidence type="ECO:0000256" key="2">
    <source>
        <dbReference type="ARBA" id="ARBA00011123"/>
    </source>
</evidence>
<comment type="catalytic activity">
    <reaction evidence="4 6">
        <text>L-aspartyl-tRNA(Asn) + L-glutamine + ATP + H2O = L-asparaginyl-tRNA(Asn) + L-glutamate + ADP + phosphate + 2 H(+)</text>
        <dbReference type="Rhea" id="RHEA:14513"/>
        <dbReference type="Rhea" id="RHEA-COMP:9674"/>
        <dbReference type="Rhea" id="RHEA-COMP:9677"/>
        <dbReference type="ChEBI" id="CHEBI:15377"/>
        <dbReference type="ChEBI" id="CHEBI:15378"/>
        <dbReference type="ChEBI" id="CHEBI:29985"/>
        <dbReference type="ChEBI" id="CHEBI:30616"/>
        <dbReference type="ChEBI" id="CHEBI:43474"/>
        <dbReference type="ChEBI" id="CHEBI:58359"/>
        <dbReference type="ChEBI" id="CHEBI:78515"/>
        <dbReference type="ChEBI" id="CHEBI:78516"/>
        <dbReference type="ChEBI" id="CHEBI:456216"/>
    </reaction>
</comment>
<dbReference type="NCBIfam" id="TIGR00135">
    <property type="entry name" value="gatC"/>
    <property type="match status" value="1"/>
</dbReference>
<sequence>MDQKPDIERIARLAQIELSDEEKAVLEHDLTAVIGYMDVLSKIDTTGVEPMEHVLGLSNVLRTDKPVPSYDRARLLGCAPKTEDGYYDVPLAVEQE</sequence>
<keyword evidence="8" id="KW-1185">Reference proteome</keyword>
<reference evidence="7 8" key="1">
    <citation type="submission" date="2010-12" db="EMBL/GenBank/DDBJ databases">
        <title>Complete sequence of Ethanoligenens harbinense YUAN-3.</title>
        <authorList>
            <person name="Lucas S."/>
            <person name="Copeland A."/>
            <person name="Lapidus A."/>
            <person name="Cheng J.-F."/>
            <person name="Bruce D."/>
            <person name="Goodwin L."/>
            <person name="Pitluck S."/>
            <person name="Chertkov O."/>
            <person name="Misra M."/>
            <person name="Detter J.C."/>
            <person name="Han C."/>
            <person name="Tapia R."/>
            <person name="Land M."/>
            <person name="Hauser L."/>
            <person name="Jeffries C."/>
            <person name="Kyrpides N."/>
            <person name="Ivanova N."/>
            <person name="Mikhailova N."/>
            <person name="Wang A."/>
            <person name="Mouttaki H."/>
            <person name="He Z."/>
            <person name="Zhou J."/>
            <person name="Hemme C.L."/>
            <person name="Woyke T."/>
        </authorList>
    </citation>
    <scope>NUCLEOTIDE SEQUENCE [LARGE SCALE GENOMIC DNA]</scope>
    <source>
        <strain evidence="8">DSM 18485 / JCM 12961 / CGMCC 1.5033 / YUAN-3</strain>
    </source>
</reference>
<dbReference type="EC" id="6.3.5.-" evidence="6"/>
<keyword evidence="7" id="KW-0808">Transferase</keyword>
<accession>E6U4M6</accession>
<evidence type="ECO:0000313" key="8">
    <source>
        <dbReference type="Proteomes" id="UP000001551"/>
    </source>
</evidence>
<dbReference type="InterPro" id="IPR036113">
    <property type="entry name" value="Asp/Glu-ADT_sf_sub_c"/>
</dbReference>
<dbReference type="GO" id="GO:0016740">
    <property type="term" value="F:transferase activity"/>
    <property type="evidence" value="ECO:0007669"/>
    <property type="project" value="UniProtKB-KW"/>
</dbReference>
<proteinExistence type="inferred from homology"/>
<evidence type="ECO:0000256" key="4">
    <source>
        <dbReference type="ARBA" id="ARBA00047380"/>
    </source>
</evidence>
<evidence type="ECO:0000256" key="1">
    <source>
        <dbReference type="ARBA" id="ARBA00010757"/>
    </source>
</evidence>
<dbReference type="Gene3D" id="1.10.20.60">
    <property type="entry name" value="Glu-tRNAGln amidotransferase C subunit, N-terminal domain"/>
    <property type="match status" value="1"/>
</dbReference>
<dbReference type="GO" id="GO:0050566">
    <property type="term" value="F:asparaginyl-tRNA synthase (glutamine-hydrolyzing) activity"/>
    <property type="evidence" value="ECO:0007669"/>
    <property type="project" value="RHEA"/>
</dbReference>
<keyword evidence="6" id="KW-0547">Nucleotide-binding</keyword>
<gene>
    <name evidence="6" type="primary">gatC</name>
    <name evidence="7" type="ordered locus">Ethha_1101</name>
</gene>
<evidence type="ECO:0000256" key="6">
    <source>
        <dbReference type="HAMAP-Rule" id="MF_00122"/>
    </source>
</evidence>
<evidence type="ECO:0000313" key="7">
    <source>
        <dbReference type="EMBL" id="ADU26654.1"/>
    </source>
</evidence>
<organism evidence="7 8">
    <name type="scientific">Ethanoligenens harbinense (strain DSM 18485 / JCM 12961 / CGMCC 1.5033 / YUAN-3)</name>
    <dbReference type="NCBI Taxonomy" id="663278"/>
    <lineage>
        <taxon>Bacteria</taxon>
        <taxon>Bacillati</taxon>
        <taxon>Bacillota</taxon>
        <taxon>Clostridia</taxon>
        <taxon>Eubacteriales</taxon>
        <taxon>Oscillospiraceae</taxon>
        <taxon>Ethanoligenens</taxon>
    </lineage>
</organism>
<comment type="function">
    <text evidence="3 6">Allows the formation of correctly charged Asn-tRNA(Asn) or Gln-tRNA(Gln) through the transamidation of misacylated Asp-tRNA(Asn) or Glu-tRNA(Gln) in organisms which lack either or both of asparaginyl-tRNA or glutaminyl-tRNA synthetases. The reaction takes place in the presence of glutamine and ATP through an activated phospho-Asp-tRNA(Asn) or phospho-Glu-tRNA(Gln).</text>
</comment>